<gene>
    <name evidence="1" type="ORF">RGQ30_24440</name>
</gene>
<evidence type="ECO:0000313" key="2">
    <source>
        <dbReference type="Proteomes" id="UP001329151"/>
    </source>
</evidence>
<proteinExistence type="predicted"/>
<dbReference type="EMBL" id="AP028947">
    <property type="protein sequence ID" value="BET26943.1"/>
    <property type="molecule type" value="Genomic_DNA"/>
</dbReference>
<reference evidence="1 2" key="1">
    <citation type="submission" date="2023-10" db="EMBL/GenBank/DDBJ databases">
        <title>Complete Genome Sequence of Limnobacter thiooxidans CS-K2T, Isolated from freshwater lake sediments in Bavaria, Germany.</title>
        <authorList>
            <person name="Naruki M."/>
            <person name="Watanabe A."/>
            <person name="Warashina T."/>
            <person name="Morita T."/>
            <person name="Arakawa K."/>
        </authorList>
    </citation>
    <scope>NUCLEOTIDE SEQUENCE [LARGE SCALE GENOMIC DNA]</scope>
    <source>
        <strain evidence="1 2">CS-K2</strain>
    </source>
</reference>
<dbReference type="AlphaFoldDB" id="A0AA86J0Q4"/>
<accession>A0AA86J0Q4</accession>
<evidence type="ECO:0000313" key="1">
    <source>
        <dbReference type="EMBL" id="BET26943.1"/>
    </source>
</evidence>
<dbReference type="Proteomes" id="UP001329151">
    <property type="component" value="Chromosome"/>
</dbReference>
<dbReference type="KEGG" id="lto:RGQ30_24440"/>
<dbReference type="RefSeq" id="WP_130557929.1">
    <property type="nucleotide sequence ID" value="NZ_AP028947.1"/>
</dbReference>
<name>A0AA86J0Q4_9BURK</name>
<organism evidence="1 2">
    <name type="scientific">Limnobacter thiooxidans</name>
    <dbReference type="NCBI Taxonomy" id="131080"/>
    <lineage>
        <taxon>Bacteria</taxon>
        <taxon>Pseudomonadati</taxon>
        <taxon>Pseudomonadota</taxon>
        <taxon>Betaproteobacteria</taxon>
        <taxon>Burkholderiales</taxon>
        <taxon>Burkholderiaceae</taxon>
        <taxon>Limnobacter</taxon>
    </lineage>
</organism>
<sequence>MHSRFRLNTMQAIQLHATPYQGRDFAHTLGLQVETRTPSAECDLDEALAVLLKAVRQSKNPNAMDALGTLLGYMESLEKNQTAQRGAQGLVNLSNPITMSL</sequence>
<keyword evidence="2" id="KW-1185">Reference proteome</keyword>
<protein>
    <submittedName>
        <fullName evidence="1">Uncharacterized protein</fullName>
    </submittedName>
</protein>